<evidence type="ECO:0000256" key="5">
    <source>
        <dbReference type="ARBA" id="ARBA00022840"/>
    </source>
</evidence>
<dbReference type="GO" id="GO:0005524">
    <property type="term" value="F:ATP binding"/>
    <property type="evidence" value="ECO:0007669"/>
    <property type="project" value="UniProtKB-KW"/>
</dbReference>
<evidence type="ECO:0000256" key="3">
    <source>
        <dbReference type="ARBA" id="ARBA00022490"/>
    </source>
</evidence>
<evidence type="ECO:0000256" key="4">
    <source>
        <dbReference type="ARBA" id="ARBA00022741"/>
    </source>
</evidence>
<keyword evidence="4" id="KW-0547">Nucleotide-binding</keyword>
<evidence type="ECO:0000256" key="6">
    <source>
        <dbReference type="SAM" id="MobiDB-lite"/>
    </source>
</evidence>
<dbReference type="RefSeq" id="WP_317722382.1">
    <property type="nucleotide sequence ID" value="NZ_JAWLVK010000018.1"/>
</dbReference>
<keyword evidence="3" id="KW-0963">Cytoplasm</keyword>
<evidence type="ECO:0000256" key="2">
    <source>
        <dbReference type="ARBA" id="ARBA00010378"/>
    </source>
</evidence>
<comment type="subcellular location">
    <subcellularLocation>
        <location evidence="1">Cytoplasm</location>
    </subcellularLocation>
</comment>
<dbReference type="CDD" id="cd00009">
    <property type="entry name" value="AAA"/>
    <property type="match status" value="1"/>
</dbReference>
<dbReference type="NCBIfam" id="TIGR03922">
    <property type="entry name" value="T7SS_EccA"/>
    <property type="match status" value="1"/>
</dbReference>
<evidence type="ECO:0000259" key="8">
    <source>
        <dbReference type="Pfam" id="PF21545"/>
    </source>
</evidence>
<evidence type="ECO:0000313" key="9">
    <source>
        <dbReference type="EMBL" id="MDV7292404.1"/>
    </source>
</evidence>
<feature type="domain" description="ATPase AAA-type core" evidence="7">
    <location>
        <begin position="339"/>
        <end position="471"/>
    </location>
</feature>
<dbReference type="InterPro" id="IPR000641">
    <property type="entry name" value="CbxX/CfxQ"/>
</dbReference>
<dbReference type="InterPro" id="IPR049078">
    <property type="entry name" value="T7SS_EccA1-like_N"/>
</dbReference>
<dbReference type="InterPro" id="IPR003959">
    <property type="entry name" value="ATPase_AAA_core"/>
</dbReference>
<dbReference type="Proteomes" id="UP001186041">
    <property type="component" value="Unassembled WGS sequence"/>
</dbReference>
<dbReference type="Pfam" id="PF00004">
    <property type="entry name" value="AAA"/>
    <property type="match status" value="1"/>
</dbReference>
<dbReference type="InterPro" id="IPR023835">
    <property type="entry name" value="T7SS_EccA"/>
</dbReference>
<dbReference type="PANTHER" id="PTHR43392">
    <property type="entry name" value="AAA-TYPE ATPASE FAMILY PROTEIN / ANKYRIN REPEAT FAMILY PROTEIN"/>
    <property type="match status" value="1"/>
</dbReference>
<proteinExistence type="inferred from homology"/>
<dbReference type="Gene3D" id="1.25.40.10">
    <property type="entry name" value="Tetratricopeptide repeat domain"/>
    <property type="match status" value="1"/>
</dbReference>
<evidence type="ECO:0000256" key="1">
    <source>
        <dbReference type="ARBA" id="ARBA00004496"/>
    </source>
</evidence>
<dbReference type="InterPro" id="IPR050773">
    <property type="entry name" value="CbxX/CfxQ_RuBisCO_ESX"/>
</dbReference>
<evidence type="ECO:0000313" key="10">
    <source>
        <dbReference type="Proteomes" id="UP001186041"/>
    </source>
</evidence>
<organism evidence="9 10">
    <name type="scientific">Mycolicibacterium fortuitum</name>
    <name type="common">Mycobacterium fortuitum</name>
    <dbReference type="NCBI Taxonomy" id="1766"/>
    <lineage>
        <taxon>Bacteria</taxon>
        <taxon>Bacillati</taxon>
        <taxon>Actinomycetota</taxon>
        <taxon>Actinomycetes</taxon>
        <taxon>Mycobacteriales</taxon>
        <taxon>Mycobacteriaceae</taxon>
        <taxon>Mycolicibacterium</taxon>
    </lineage>
</organism>
<dbReference type="PANTHER" id="PTHR43392:SF2">
    <property type="entry name" value="AAA-TYPE ATPASE FAMILY PROTEIN _ ANKYRIN REPEAT FAMILY PROTEIN"/>
    <property type="match status" value="1"/>
</dbReference>
<dbReference type="PRINTS" id="PR00819">
    <property type="entry name" value="CBXCFQXSUPER"/>
</dbReference>
<feature type="region of interest" description="Disordered" evidence="6">
    <location>
        <begin position="267"/>
        <end position="291"/>
    </location>
</feature>
<feature type="domain" description="ESX-1 secretion system protein EccA1-like N-terminal" evidence="8">
    <location>
        <begin position="18"/>
        <end position="277"/>
    </location>
</feature>
<dbReference type="InterPro" id="IPR027417">
    <property type="entry name" value="P-loop_NTPase"/>
</dbReference>
<reference evidence="9" key="1">
    <citation type="submission" date="2023-10" db="EMBL/GenBank/DDBJ databases">
        <title>Mycolicibacterium fortuitum clinical isolates causing pulmonary infections in humans.</title>
        <authorList>
            <person name="Mejia-Ponce P.M."/>
            <person name="Zenteno-Cuevas R."/>
            <person name="Licona-Cassani C."/>
        </authorList>
    </citation>
    <scope>NUCLEOTIDE SEQUENCE</scope>
    <source>
        <strain evidence="9">M8</strain>
    </source>
</reference>
<dbReference type="EMBL" id="JAWLVV010000017">
    <property type="protein sequence ID" value="MDV7292404.1"/>
    <property type="molecule type" value="Genomic_DNA"/>
</dbReference>
<comment type="caution">
    <text evidence="9">The sequence shown here is derived from an EMBL/GenBank/DDBJ whole genome shotgun (WGS) entry which is preliminary data.</text>
</comment>
<dbReference type="SUPFAM" id="SSF52540">
    <property type="entry name" value="P-loop containing nucleoside triphosphate hydrolases"/>
    <property type="match status" value="1"/>
</dbReference>
<dbReference type="InterPro" id="IPR011990">
    <property type="entry name" value="TPR-like_helical_dom_sf"/>
</dbReference>
<protein>
    <submittedName>
        <fullName evidence="9">Type VII secretion AAA-ATPase EccA</fullName>
    </submittedName>
</protein>
<dbReference type="Gene3D" id="3.40.50.300">
    <property type="entry name" value="P-loop containing nucleotide triphosphate hydrolases"/>
    <property type="match status" value="1"/>
</dbReference>
<dbReference type="GO" id="GO:0005737">
    <property type="term" value="C:cytoplasm"/>
    <property type="evidence" value="ECO:0007669"/>
    <property type="project" value="UniProtKB-SubCell"/>
</dbReference>
<comment type="similarity">
    <text evidence="2">Belongs to the CbxX/CfxQ family.</text>
</comment>
<dbReference type="GO" id="GO:0016887">
    <property type="term" value="F:ATP hydrolysis activity"/>
    <property type="evidence" value="ECO:0007669"/>
    <property type="project" value="InterPro"/>
</dbReference>
<gene>
    <name evidence="9" type="primary">eccA</name>
    <name evidence="9" type="ORF">R4485_19715</name>
</gene>
<feature type="compositionally biased region" description="Low complexity" evidence="6">
    <location>
        <begin position="273"/>
        <end position="282"/>
    </location>
</feature>
<name>A0AAE4VF02_MYCFO</name>
<accession>A0AAE4VF02</accession>
<dbReference type="AlphaFoldDB" id="A0AAE4VF02"/>
<evidence type="ECO:0000259" key="7">
    <source>
        <dbReference type="Pfam" id="PF00004"/>
    </source>
</evidence>
<sequence length="633" mass="69122">MTVVDYQQLAHQYSAAAATNAHDLRLQRFIDITELDDKACDAWVGRMSCGDHDRVTIFRAWNSRYNFGSLSSAAELAVAKLNAQVSIGCGYVNGFTIPVRTATQLCIAYALDLATEGNFDDALDVLTEVPADGTGTWARACVYSLGERWDEVNKTVNSFTWDEHPANRIFIPCADLLRGIASAHMGLWKEAERRLTRANENPAINQHIAHTVAWYMAMIYRATDREADAVNQLEFLQAYYPEDKVTKALNDPSIRLDVTSREEIAARTDAWDADSAPEAPAAEGDERKQALADAQASLDETIGLTGVKQQVAELWATAEMTAVRGQMGKKTSTKTLHSIFAGPPGTKKTSIAHVIKDILFGLGLIKKRHLQYALGKDLIGTHIGQTAPKTNALIDSALDGILFIDEAYSIIQGSREASVFGLEAIDTLVARMENDRDRLVVIIAGYPGDLERFLKANDGLRGRFSERIEFEGYNPDEIVDIAKLIAKNSDSKLDPDAANELWGAATFLANTTIGGKRGLDVANNGRYSRNIVESAEKIRDKRLNDFRKTQPPGTALSDELVETITADDMRLAIERVKNNVVGAQASPAEQGAAAIVMSEQQRAAICARLAAYGCQQPELALQEALGAGGFELV</sequence>
<dbReference type="FunFam" id="3.40.50.300:FF:000216">
    <property type="entry name" value="Type VII secretion ATPase EccA"/>
    <property type="match status" value="1"/>
</dbReference>
<keyword evidence="5" id="KW-0067">ATP-binding</keyword>
<dbReference type="Gene3D" id="1.10.8.60">
    <property type="match status" value="1"/>
</dbReference>
<dbReference type="Pfam" id="PF21545">
    <property type="entry name" value="T7SS_EccA1_N"/>
    <property type="match status" value="1"/>
</dbReference>